<dbReference type="GO" id="GO:0002218">
    <property type="term" value="P:activation of innate immune response"/>
    <property type="evidence" value="ECO:0007669"/>
    <property type="project" value="InterPro"/>
</dbReference>
<dbReference type="PANTHER" id="PTHR22639">
    <property type="entry name" value="GAG-RELATED PROTEIN"/>
    <property type="match status" value="1"/>
</dbReference>
<feature type="region of interest" description="Disordered" evidence="1">
    <location>
        <begin position="215"/>
        <end position="443"/>
    </location>
</feature>
<evidence type="ECO:0000256" key="1">
    <source>
        <dbReference type="SAM" id="MobiDB-lite"/>
    </source>
</evidence>
<accession>A0A6F9DXX1</accession>
<feature type="compositionally biased region" description="Polar residues" evidence="1">
    <location>
        <begin position="220"/>
        <end position="234"/>
    </location>
</feature>
<organism evidence="2">
    <name type="scientific">Phallusia mammillata</name>
    <dbReference type="NCBI Taxonomy" id="59560"/>
    <lineage>
        <taxon>Eukaryota</taxon>
        <taxon>Metazoa</taxon>
        <taxon>Chordata</taxon>
        <taxon>Tunicata</taxon>
        <taxon>Ascidiacea</taxon>
        <taxon>Phlebobranchia</taxon>
        <taxon>Ascidiidae</taxon>
        <taxon>Phallusia</taxon>
    </lineage>
</organism>
<feature type="region of interest" description="Disordered" evidence="1">
    <location>
        <begin position="491"/>
        <end position="516"/>
    </location>
</feature>
<dbReference type="GO" id="GO:0003690">
    <property type="term" value="F:double-stranded DNA binding"/>
    <property type="evidence" value="ECO:0007669"/>
    <property type="project" value="InterPro"/>
</dbReference>
<protein>
    <submittedName>
        <fullName evidence="2">ZF(CCHC)-19 zinc finger protein</fullName>
    </submittedName>
</protein>
<dbReference type="InterPro" id="IPR042509">
    <property type="entry name" value="ZCCHC3"/>
</dbReference>
<reference evidence="2" key="1">
    <citation type="submission" date="2020-04" db="EMBL/GenBank/DDBJ databases">
        <authorList>
            <person name="Neveu A P."/>
        </authorList>
    </citation>
    <scope>NUCLEOTIDE SEQUENCE</scope>
    <source>
        <tissue evidence="2">Whole embryo</tissue>
    </source>
</reference>
<sequence length="590" mass="64137">MTSAPQTSTPWNKVVNRGLPRRAMPAFNRETEVLAKLPEKKSRLYIYKMLEKIQFPVRDLEGIVERRGGLTDFTCRTREGANKLVEKMKRLSAVEFVRLYDQEWTKVIIREIPPRHPVEEIRQYLASRHGTVRKAEKLKDRWGLQDGQRSFDIKTTELKQRPIGPKIRIGGLAFQVEYDNQPPQCFVCREFGHMRDTCELFRSREENFPTLKKVPGKEAQVTNETEGGTLQAPTSPILVSGGVALGEPASQHRELEGGTSGALASDSPVPEKSAPVELDSSPREMQIDTSSAPTSIRGDPNSGTSGEPDAPLRQAESGASGPLDQPSRDMESGPSGIGTKDLQYPEGGTSGAPDNGSLQYPEGGTSGAPAFPGPRLQRNQPRKPKKKAGGTSGAAAKKPGATKKQSPRKSGPTPDPAGGTSGAPDPIGGKTGPRSWPTHDPDLDLLDKDLDLLAHPAEDKEVDLLADPAEEKEIQLKEGILEDLLEAARDLSDSSGEDKVPVLNKRDRSSSNSGDDRKRACFENFHNIVSCECGQDTLLSKEGEAITCPGCKKCYIKCSCGHAHPLGDGQGSQCSECKTFFPMHALNYTV</sequence>
<dbReference type="PANTHER" id="PTHR22639:SF3">
    <property type="entry name" value="ZINC FINGER CCHC DOMAIN-CONTAINING PROTEIN 3"/>
    <property type="match status" value="1"/>
</dbReference>
<gene>
    <name evidence="2" type="primary">Zcchc3-002</name>
</gene>
<proteinExistence type="evidence at transcript level"/>
<dbReference type="GO" id="GO:0003723">
    <property type="term" value="F:RNA binding"/>
    <property type="evidence" value="ECO:0007669"/>
    <property type="project" value="InterPro"/>
</dbReference>
<feature type="compositionally biased region" description="Low complexity" evidence="1">
    <location>
        <begin position="393"/>
        <end position="404"/>
    </location>
</feature>
<dbReference type="EMBL" id="LR792026">
    <property type="protein sequence ID" value="CAB3267888.1"/>
    <property type="molecule type" value="mRNA"/>
</dbReference>
<name>A0A6F9DXX1_9ASCI</name>
<evidence type="ECO:0000313" key="2">
    <source>
        <dbReference type="EMBL" id="CAB3267888.1"/>
    </source>
</evidence>
<dbReference type="AlphaFoldDB" id="A0A6F9DXX1"/>